<organism evidence="1 2">
    <name type="scientific">Aphis gossypii</name>
    <name type="common">Cotton aphid</name>
    <dbReference type="NCBI Taxonomy" id="80765"/>
    <lineage>
        <taxon>Eukaryota</taxon>
        <taxon>Metazoa</taxon>
        <taxon>Ecdysozoa</taxon>
        <taxon>Arthropoda</taxon>
        <taxon>Hexapoda</taxon>
        <taxon>Insecta</taxon>
        <taxon>Pterygota</taxon>
        <taxon>Neoptera</taxon>
        <taxon>Paraneoptera</taxon>
        <taxon>Hemiptera</taxon>
        <taxon>Sternorrhyncha</taxon>
        <taxon>Aphidomorpha</taxon>
        <taxon>Aphidoidea</taxon>
        <taxon>Aphididae</taxon>
        <taxon>Aphidini</taxon>
        <taxon>Aphis</taxon>
        <taxon>Aphis</taxon>
    </lineage>
</organism>
<proteinExistence type="predicted"/>
<reference evidence="1" key="2">
    <citation type="submission" date="2022-10" db="EMBL/GenBank/DDBJ databases">
        <authorList>
            <consortium name="ENA_rothamsted_submissions"/>
            <consortium name="culmorum"/>
            <person name="King R."/>
        </authorList>
    </citation>
    <scope>NUCLEOTIDE SEQUENCE</scope>
</reference>
<accession>A0A9P0NAQ4</accession>
<evidence type="ECO:0000313" key="1">
    <source>
        <dbReference type="EMBL" id="CAH1713712.1"/>
    </source>
</evidence>
<reference evidence="1" key="1">
    <citation type="submission" date="2022-02" db="EMBL/GenBank/DDBJ databases">
        <authorList>
            <person name="King R."/>
        </authorList>
    </citation>
    <scope>NUCLEOTIDE SEQUENCE</scope>
</reference>
<keyword evidence="2" id="KW-1185">Reference proteome</keyword>
<name>A0A9P0NAQ4_APHGO</name>
<dbReference type="AlphaFoldDB" id="A0A9P0NAQ4"/>
<dbReference type="Proteomes" id="UP001154329">
    <property type="component" value="Chromosome 1"/>
</dbReference>
<dbReference type="EMBL" id="OU899034">
    <property type="protein sequence ID" value="CAH1713712.1"/>
    <property type="molecule type" value="Genomic_DNA"/>
</dbReference>
<evidence type="ECO:0000313" key="2">
    <source>
        <dbReference type="Proteomes" id="UP001154329"/>
    </source>
</evidence>
<protein>
    <submittedName>
        <fullName evidence="1">Uncharacterized protein</fullName>
    </submittedName>
</protein>
<gene>
    <name evidence="1" type="ORF">APHIGO_LOCUS2504</name>
</gene>
<sequence length="148" mass="17649">MIYTFVYKNEMYCSLMMGIKSNVTAESVLYSYLSDYMQYNMSHNRLPINSIFVYNVYILNSSVPLNSETAKPILINYFVFEWIPVWFKMFRFIILDQVLGNVTIDVLNQRFSTILYSRNIYLNFYVPPDIFFLINNVGIRLCDVYRIL</sequence>